<sequence length="377" mass="43263">MSGPQPRRTLTEPDFIGTREAVRSLVDGIATLNATHRSNLPLLYINIERQSLSSDGKINLLTILIFAEDRRRSYIIDVGRLANTAFSTRGTHGASLRSILNSDFYSKAFFDVRYDSYALFTQYGIELQGVMDIQLMENAFRPRTAEREVLSIFEKFVEVSLYGEQRQKWLLIKYNGEWLYDPGKGGSYTVFEDRPLSERVYKYCCRNVQFMPQLYSCRSRNNPDWMALIREETEKRIYETQQDGYDPLHRERFLSPWTAEQNNTLDQAAGVFRVPIDTSEGVEAMGVDSVEVELENNQPMGPELPELPELPMFPILPEYSELSGLSQAIQEADESMETQVAPQSEYSDEAATLRELNEKARRQGKNELRRQGGLELS</sequence>
<dbReference type="InterPro" id="IPR002562">
    <property type="entry name" value="3'-5'_exonuclease_dom"/>
</dbReference>
<organism evidence="3 4">
    <name type="scientific">Fusarium beomiforme</name>
    <dbReference type="NCBI Taxonomy" id="44412"/>
    <lineage>
        <taxon>Eukaryota</taxon>
        <taxon>Fungi</taxon>
        <taxon>Dikarya</taxon>
        <taxon>Ascomycota</taxon>
        <taxon>Pezizomycotina</taxon>
        <taxon>Sordariomycetes</taxon>
        <taxon>Hypocreomycetidae</taxon>
        <taxon>Hypocreales</taxon>
        <taxon>Nectriaceae</taxon>
        <taxon>Fusarium</taxon>
        <taxon>Fusarium burgessii species complex</taxon>
    </lineage>
</organism>
<dbReference type="GO" id="GO:0006139">
    <property type="term" value="P:nucleobase-containing compound metabolic process"/>
    <property type="evidence" value="ECO:0007669"/>
    <property type="project" value="InterPro"/>
</dbReference>
<reference evidence="3" key="1">
    <citation type="journal article" date="2017" name="Mycologia">
        <title>Fusarium algeriense, sp. nov., a novel toxigenic crown rot pathogen of durum wheat from Algeria is nested in the Fusarium burgessii species complex.</title>
        <authorList>
            <person name="Laraba I."/>
            <person name="Keddad A."/>
            <person name="Boureghda H."/>
            <person name="Abdallah N."/>
            <person name="Vaughan M.M."/>
            <person name="Proctor R.H."/>
            <person name="Busman M."/>
            <person name="O'Donnell K."/>
        </authorList>
    </citation>
    <scope>NUCLEOTIDE SEQUENCE</scope>
    <source>
        <strain evidence="3">NRRL 25174</strain>
    </source>
</reference>
<dbReference type="PANTHER" id="PTHR43040">
    <property type="entry name" value="RIBONUCLEASE D"/>
    <property type="match status" value="1"/>
</dbReference>
<dbReference type="PANTHER" id="PTHR43040:SF1">
    <property type="entry name" value="RIBONUCLEASE D"/>
    <property type="match status" value="1"/>
</dbReference>
<dbReference type="Pfam" id="PF01612">
    <property type="entry name" value="DNA_pol_A_exo1"/>
    <property type="match status" value="1"/>
</dbReference>
<evidence type="ECO:0000259" key="2">
    <source>
        <dbReference type="Pfam" id="PF01612"/>
    </source>
</evidence>
<evidence type="ECO:0000313" key="3">
    <source>
        <dbReference type="EMBL" id="KAF4338256.1"/>
    </source>
</evidence>
<evidence type="ECO:0000256" key="1">
    <source>
        <dbReference type="SAM" id="MobiDB-lite"/>
    </source>
</evidence>
<protein>
    <recommendedName>
        <fullName evidence="2">3'-5' exonuclease domain-containing protein</fullName>
    </recommendedName>
</protein>
<dbReference type="OrthoDB" id="26838at2759"/>
<name>A0A9P5AGF3_9HYPO</name>
<dbReference type="InterPro" id="IPR036397">
    <property type="entry name" value="RNaseH_sf"/>
</dbReference>
<dbReference type="GO" id="GO:0003676">
    <property type="term" value="F:nucleic acid binding"/>
    <property type="evidence" value="ECO:0007669"/>
    <property type="project" value="InterPro"/>
</dbReference>
<dbReference type="Proteomes" id="UP000730481">
    <property type="component" value="Unassembled WGS sequence"/>
</dbReference>
<dbReference type="InterPro" id="IPR012337">
    <property type="entry name" value="RNaseH-like_sf"/>
</dbReference>
<feature type="domain" description="3'-5' exonuclease" evidence="2">
    <location>
        <begin position="39"/>
        <end position="215"/>
    </location>
</feature>
<dbReference type="GO" id="GO:0008408">
    <property type="term" value="F:3'-5' exonuclease activity"/>
    <property type="evidence" value="ECO:0007669"/>
    <property type="project" value="InterPro"/>
</dbReference>
<dbReference type="EMBL" id="PVQB02000354">
    <property type="protein sequence ID" value="KAF4338256.1"/>
    <property type="molecule type" value="Genomic_DNA"/>
</dbReference>
<keyword evidence="4" id="KW-1185">Reference proteome</keyword>
<reference evidence="3" key="2">
    <citation type="submission" date="2020-02" db="EMBL/GenBank/DDBJ databases">
        <title>Identification and distribution of gene clusters putatively required for synthesis of sphingolipid metabolism inhibitors in phylogenetically diverse species of the filamentous fungus Fusarium.</title>
        <authorList>
            <person name="Kim H.-S."/>
            <person name="Busman M."/>
            <person name="Brown D.W."/>
            <person name="Divon H."/>
            <person name="Uhlig S."/>
            <person name="Proctor R.H."/>
        </authorList>
    </citation>
    <scope>NUCLEOTIDE SEQUENCE</scope>
    <source>
        <strain evidence="3">NRRL 25174</strain>
    </source>
</reference>
<dbReference type="SUPFAM" id="SSF53098">
    <property type="entry name" value="Ribonuclease H-like"/>
    <property type="match status" value="1"/>
</dbReference>
<evidence type="ECO:0000313" key="4">
    <source>
        <dbReference type="Proteomes" id="UP000730481"/>
    </source>
</evidence>
<accession>A0A9P5AGF3</accession>
<feature type="region of interest" description="Disordered" evidence="1">
    <location>
        <begin position="330"/>
        <end position="349"/>
    </location>
</feature>
<proteinExistence type="predicted"/>
<comment type="caution">
    <text evidence="3">The sequence shown here is derived from an EMBL/GenBank/DDBJ whole genome shotgun (WGS) entry which is preliminary data.</text>
</comment>
<dbReference type="AlphaFoldDB" id="A0A9P5AGF3"/>
<dbReference type="Gene3D" id="3.30.420.10">
    <property type="entry name" value="Ribonuclease H-like superfamily/Ribonuclease H"/>
    <property type="match status" value="1"/>
</dbReference>
<gene>
    <name evidence="3" type="ORF">FBEOM_7845</name>
</gene>